<dbReference type="GO" id="GO:0000160">
    <property type="term" value="P:phosphorelay signal transduction system"/>
    <property type="evidence" value="ECO:0007669"/>
    <property type="project" value="UniProtKB-KW"/>
</dbReference>
<dbReference type="InterPro" id="IPR011990">
    <property type="entry name" value="TPR-like_helical_dom_sf"/>
</dbReference>
<dbReference type="CDD" id="cd15831">
    <property type="entry name" value="BTAD"/>
    <property type="match status" value="1"/>
</dbReference>
<dbReference type="InterPro" id="IPR002182">
    <property type="entry name" value="NB-ARC"/>
</dbReference>
<proteinExistence type="inferred from homology"/>
<name>A0A918J7I3_9ACTN</name>
<dbReference type="Pfam" id="PF13424">
    <property type="entry name" value="TPR_12"/>
    <property type="match status" value="2"/>
</dbReference>
<keyword evidence="4 6" id="KW-0238">DNA-binding</keyword>
<dbReference type="PANTHER" id="PTHR35807">
    <property type="entry name" value="TRANSCRIPTIONAL REGULATOR REDD-RELATED"/>
    <property type="match status" value="1"/>
</dbReference>
<comment type="similarity">
    <text evidence="1">Belongs to the AfsR/DnrI/RedD regulatory family.</text>
</comment>
<comment type="caution">
    <text evidence="9">The sequence shown here is derived from an EMBL/GenBank/DDBJ whole genome shotgun (WGS) entry which is preliminary data.</text>
</comment>
<dbReference type="InterPro" id="IPR005158">
    <property type="entry name" value="BTAD"/>
</dbReference>
<feature type="region of interest" description="Disordered" evidence="7">
    <location>
        <begin position="259"/>
        <end position="278"/>
    </location>
</feature>
<keyword evidence="10" id="KW-1185">Reference proteome</keyword>
<dbReference type="GO" id="GO:0006355">
    <property type="term" value="P:regulation of DNA-templated transcription"/>
    <property type="evidence" value="ECO:0007669"/>
    <property type="project" value="InterPro"/>
</dbReference>
<evidence type="ECO:0000256" key="7">
    <source>
        <dbReference type="SAM" id="MobiDB-lite"/>
    </source>
</evidence>
<protein>
    <submittedName>
        <fullName evidence="9">Regulatory protein AfsR</fullName>
    </submittedName>
</protein>
<dbReference type="Gene3D" id="3.40.50.300">
    <property type="entry name" value="P-loop containing nucleotide triphosphate hydrolases"/>
    <property type="match status" value="1"/>
</dbReference>
<evidence type="ECO:0000259" key="8">
    <source>
        <dbReference type="PROSITE" id="PS51755"/>
    </source>
</evidence>
<dbReference type="Proteomes" id="UP000620224">
    <property type="component" value="Unassembled WGS sequence"/>
</dbReference>
<dbReference type="GO" id="GO:0043531">
    <property type="term" value="F:ADP binding"/>
    <property type="evidence" value="ECO:0007669"/>
    <property type="project" value="InterPro"/>
</dbReference>
<dbReference type="InterPro" id="IPR019734">
    <property type="entry name" value="TPR_rpt"/>
</dbReference>
<evidence type="ECO:0000313" key="9">
    <source>
        <dbReference type="EMBL" id="GGW55487.1"/>
    </source>
</evidence>
<keyword evidence="3" id="KW-0805">Transcription regulation</keyword>
<evidence type="ECO:0000256" key="5">
    <source>
        <dbReference type="ARBA" id="ARBA00023163"/>
    </source>
</evidence>
<keyword evidence="5" id="KW-0804">Transcription</keyword>
<evidence type="ECO:0000256" key="3">
    <source>
        <dbReference type="ARBA" id="ARBA00023015"/>
    </source>
</evidence>
<dbReference type="InterPro" id="IPR027417">
    <property type="entry name" value="P-loop_NTPase"/>
</dbReference>
<dbReference type="Pfam" id="PF00931">
    <property type="entry name" value="NB-ARC"/>
    <property type="match status" value="1"/>
</dbReference>
<reference evidence="9" key="2">
    <citation type="submission" date="2020-09" db="EMBL/GenBank/DDBJ databases">
        <authorList>
            <person name="Sun Q."/>
            <person name="Ohkuma M."/>
        </authorList>
    </citation>
    <scope>NUCLEOTIDE SEQUENCE</scope>
    <source>
        <strain evidence="9">JCM 4490</strain>
    </source>
</reference>
<feature type="region of interest" description="Disordered" evidence="7">
    <location>
        <begin position="297"/>
        <end position="316"/>
    </location>
</feature>
<dbReference type="Pfam" id="PF03704">
    <property type="entry name" value="BTAD"/>
    <property type="match status" value="1"/>
</dbReference>
<dbReference type="GO" id="GO:0003677">
    <property type="term" value="F:DNA binding"/>
    <property type="evidence" value="ECO:0007669"/>
    <property type="project" value="UniProtKB-UniRule"/>
</dbReference>
<reference evidence="9" key="1">
    <citation type="journal article" date="2014" name="Int. J. Syst. Evol. Microbiol.">
        <title>Complete genome sequence of Corynebacterium casei LMG S-19264T (=DSM 44701T), isolated from a smear-ripened cheese.</title>
        <authorList>
            <consortium name="US DOE Joint Genome Institute (JGI-PGF)"/>
            <person name="Walter F."/>
            <person name="Albersmeier A."/>
            <person name="Kalinowski J."/>
            <person name="Ruckert C."/>
        </authorList>
    </citation>
    <scope>NUCLEOTIDE SEQUENCE</scope>
    <source>
        <strain evidence="9">JCM 4490</strain>
    </source>
</reference>
<dbReference type="RefSeq" id="WP_190016336.1">
    <property type="nucleotide sequence ID" value="NZ_BMUE01000007.1"/>
</dbReference>
<dbReference type="Gene3D" id="1.25.40.10">
    <property type="entry name" value="Tetratricopeptide repeat domain"/>
    <property type="match status" value="2"/>
</dbReference>
<dbReference type="SMART" id="SM00028">
    <property type="entry name" value="TPR"/>
    <property type="match status" value="5"/>
</dbReference>
<dbReference type="PANTHER" id="PTHR35807:SF1">
    <property type="entry name" value="TRANSCRIPTIONAL REGULATOR REDD"/>
    <property type="match status" value="1"/>
</dbReference>
<dbReference type="InterPro" id="IPR051677">
    <property type="entry name" value="AfsR-DnrI-RedD_regulator"/>
</dbReference>
<evidence type="ECO:0000256" key="4">
    <source>
        <dbReference type="ARBA" id="ARBA00023125"/>
    </source>
</evidence>
<dbReference type="PROSITE" id="PS51755">
    <property type="entry name" value="OMPR_PHOB"/>
    <property type="match status" value="1"/>
</dbReference>
<dbReference type="SMART" id="SM01043">
    <property type="entry name" value="BTAD"/>
    <property type="match status" value="1"/>
</dbReference>
<evidence type="ECO:0000313" key="10">
    <source>
        <dbReference type="Proteomes" id="UP000620224"/>
    </source>
</evidence>
<dbReference type="SUPFAM" id="SSF46894">
    <property type="entry name" value="C-terminal effector domain of the bipartite response regulators"/>
    <property type="match status" value="1"/>
</dbReference>
<accession>A0A918J7I3</accession>
<sequence length="955" mass="103518">MPTFGLLGPLVVQDGAREIPVGGAKVRVLLAALLLQANRTVSKDGLKEALWGTNPPATASASLANHVTRLRRRLAFVGEEPCRLTAAAPGYRLYVGQGEIDVEVFEDHVEAARRAHLRGDWKATARSSADAAALWRGRPMADLLNFADAEPQAAVVRQLVEHRLQAMELGFDASLALGRHDELLPQLTVLTCEHPLREAFHRQLMLALHRSHRQAEALQVYTRLRRHLVDELGVEPSPAVQAAHQEVLAGDVADLAPASTSVTVSPPRTRPLRQLPSDTECFTGRDTEIATLTALLRPGSDDRRRQSGRPSRPVVISGMGGIGKTALAVHVAHRTHADFPDGQLYADLRGFSTGTRRDPRDLLTRFLSDLGVGAESLPDDTDDRAALFRAVMAERRMLLVLDNARDAAQVTPLLPGDGGCAVIITSRHTLADLPDAVLVPLASLDLHDQEVLLAALCGVRRVCEDPPAAAEILEMCGGLPLALRVVGGRLASRPTWPLAVLARRLGAGTGRLRELRVGGLDVHATFAVSYVAMRDSERPGEQAAARAFRLLGLWTQHQLTPRSVAALIGQSEPETARLLDLLTDAALVQSPTPEQYGFHDLLGGYAAEVVAAEGNGQERTDATLRLLTWYVATVQKASRMTVGETQPPPPLGEQPTELVPAFTDAHEALQWFVRELPAIKHAIDRAGALGRSDMAWRLAVGLFGYADTYWWTGEWDTCLQAALAIARQHDDTVAQAWLYRRIAVAHGMAYRNDECLENLRLALDLFERAGDIAAQASITGNMAALHLQAGRAEEGLAYALRSQELYQGTNSPGSEALVLGRLGDALRLAGDFEGAAEQYRRRLPLLRSQARPTALATALTNYGSTLGALGSREEAFAALDEALAIRRRVGDYGGEADCLAERARTHQHFQEYEAARRCWNACLDLARTHNLSQRARESKEGLAALDSACPAGGRA</sequence>
<feature type="domain" description="OmpR/PhoB-type" evidence="8">
    <location>
        <begin position="1"/>
        <end position="95"/>
    </location>
</feature>
<dbReference type="EMBL" id="BMUE01000007">
    <property type="protein sequence ID" value="GGW55487.1"/>
    <property type="molecule type" value="Genomic_DNA"/>
</dbReference>
<organism evidence="9 10">
    <name type="scientific">Streptomyces lucensis JCM 4490</name>
    <dbReference type="NCBI Taxonomy" id="1306176"/>
    <lineage>
        <taxon>Bacteria</taxon>
        <taxon>Bacillati</taxon>
        <taxon>Actinomycetota</taxon>
        <taxon>Actinomycetes</taxon>
        <taxon>Kitasatosporales</taxon>
        <taxon>Streptomycetaceae</taxon>
        <taxon>Streptomyces</taxon>
    </lineage>
</organism>
<dbReference type="AlphaFoldDB" id="A0A918J7I3"/>
<dbReference type="InterPro" id="IPR036388">
    <property type="entry name" value="WH-like_DNA-bd_sf"/>
</dbReference>
<feature type="DNA-binding region" description="OmpR/PhoB-type" evidence="6">
    <location>
        <begin position="1"/>
        <end position="95"/>
    </location>
</feature>
<dbReference type="SUPFAM" id="SSF52540">
    <property type="entry name" value="P-loop containing nucleoside triphosphate hydrolases"/>
    <property type="match status" value="1"/>
</dbReference>
<dbReference type="Gene3D" id="1.10.10.10">
    <property type="entry name" value="Winged helix-like DNA-binding domain superfamily/Winged helix DNA-binding domain"/>
    <property type="match status" value="1"/>
</dbReference>
<gene>
    <name evidence="9" type="primary">afsR</name>
    <name evidence="9" type="ORF">GCM10010503_35690</name>
</gene>
<dbReference type="SUPFAM" id="SSF48452">
    <property type="entry name" value="TPR-like"/>
    <property type="match status" value="2"/>
</dbReference>
<evidence type="ECO:0000256" key="6">
    <source>
        <dbReference type="PROSITE-ProRule" id="PRU01091"/>
    </source>
</evidence>
<dbReference type="InterPro" id="IPR016032">
    <property type="entry name" value="Sig_transdc_resp-reg_C-effctor"/>
</dbReference>
<dbReference type="InterPro" id="IPR001867">
    <property type="entry name" value="OmpR/PhoB-type_DNA-bd"/>
</dbReference>
<dbReference type="Pfam" id="PF00486">
    <property type="entry name" value="Trans_reg_C"/>
    <property type="match status" value="1"/>
</dbReference>
<evidence type="ECO:0000256" key="2">
    <source>
        <dbReference type="ARBA" id="ARBA00023012"/>
    </source>
</evidence>
<dbReference type="SMART" id="SM00862">
    <property type="entry name" value="Trans_reg_C"/>
    <property type="match status" value="1"/>
</dbReference>
<keyword evidence="2" id="KW-0902">Two-component regulatory system</keyword>
<dbReference type="PRINTS" id="PR00364">
    <property type="entry name" value="DISEASERSIST"/>
</dbReference>
<evidence type="ECO:0000256" key="1">
    <source>
        <dbReference type="ARBA" id="ARBA00005820"/>
    </source>
</evidence>